<feature type="domain" description="Leucine-rich repeat-containing N-terminal plant-type" evidence="10">
    <location>
        <begin position="41"/>
        <end position="85"/>
    </location>
</feature>
<evidence type="ECO:0000256" key="8">
    <source>
        <dbReference type="ARBA" id="ARBA00023180"/>
    </source>
</evidence>
<feature type="signal peptide" evidence="9">
    <location>
        <begin position="1"/>
        <end position="33"/>
    </location>
</feature>
<evidence type="ECO:0000313" key="12">
    <source>
        <dbReference type="Proteomes" id="UP001140949"/>
    </source>
</evidence>
<dbReference type="GO" id="GO:0016020">
    <property type="term" value="C:membrane"/>
    <property type="evidence" value="ECO:0007669"/>
    <property type="project" value="UniProtKB-SubCell"/>
</dbReference>
<dbReference type="Pfam" id="PF00560">
    <property type="entry name" value="LRR_1"/>
    <property type="match status" value="1"/>
</dbReference>
<name>A0AAX6FDE7_IRIPA</name>
<dbReference type="InterPro" id="IPR046956">
    <property type="entry name" value="RLP23-like"/>
</dbReference>
<dbReference type="EMBL" id="JANAVB010029915">
    <property type="protein sequence ID" value="KAJ6813965.1"/>
    <property type="molecule type" value="Genomic_DNA"/>
</dbReference>
<gene>
    <name evidence="11" type="ORF">M6B38_103340</name>
</gene>
<sequence>MDVHAFVFTGNQPLLLFLARQLLHVFLFSATSAIAALQDNSTDLSSLLAFKAASTSGGDASSDNIIAANWTTDAPFCTWVGVVCSRRRSRVVSLNLSSFSLQGTISFHLSNLSFLSSLDLSNNSLSGTIPETLGRLSRLASLILQWNLLSGPIPRSIFNMSSLVYIGLSSNNLSSSLPTLVMLPRIEWISVADNLLTGHIPGDLARCSTLQ</sequence>
<evidence type="ECO:0000256" key="5">
    <source>
        <dbReference type="ARBA" id="ARBA00022737"/>
    </source>
</evidence>
<dbReference type="PANTHER" id="PTHR48063">
    <property type="entry name" value="LRR RECEPTOR-LIKE KINASE"/>
    <property type="match status" value="1"/>
</dbReference>
<dbReference type="PRINTS" id="PR00019">
    <property type="entry name" value="LEURICHRPT"/>
</dbReference>
<comment type="caution">
    <text evidence="11">The sequence shown here is derived from an EMBL/GenBank/DDBJ whole genome shotgun (WGS) entry which is preliminary data.</text>
</comment>
<evidence type="ECO:0000256" key="9">
    <source>
        <dbReference type="SAM" id="SignalP"/>
    </source>
</evidence>
<organism evidence="11 12">
    <name type="scientific">Iris pallida</name>
    <name type="common">Sweet iris</name>
    <dbReference type="NCBI Taxonomy" id="29817"/>
    <lineage>
        <taxon>Eukaryota</taxon>
        <taxon>Viridiplantae</taxon>
        <taxon>Streptophyta</taxon>
        <taxon>Embryophyta</taxon>
        <taxon>Tracheophyta</taxon>
        <taxon>Spermatophyta</taxon>
        <taxon>Magnoliopsida</taxon>
        <taxon>Liliopsida</taxon>
        <taxon>Asparagales</taxon>
        <taxon>Iridaceae</taxon>
        <taxon>Iridoideae</taxon>
        <taxon>Irideae</taxon>
        <taxon>Iris</taxon>
    </lineage>
</organism>
<keyword evidence="3" id="KW-0812">Transmembrane</keyword>
<dbReference type="InterPro" id="IPR001611">
    <property type="entry name" value="Leu-rich_rpt"/>
</dbReference>
<evidence type="ECO:0000256" key="4">
    <source>
        <dbReference type="ARBA" id="ARBA00022729"/>
    </source>
</evidence>
<keyword evidence="8" id="KW-0325">Glycoprotein</keyword>
<keyword evidence="4 9" id="KW-0732">Signal</keyword>
<proteinExistence type="predicted"/>
<evidence type="ECO:0000256" key="7">
    <source>
        <dbReference type="ARBA" id="ARBA00023136"/>
    </source>
</evidence>
<protein>
    <submittedName>
        <fullName evidence="11">Pentatricopeptide repeat-containing protein</fullName>
    </submittedName>
</protein>
<reference evidence="11" key="2">
    <citation type="submission" date="2023-04" db="EMBL/GenBank/DDBJ databases">
        <authorList>
            <person name="Bruccoleri R.E."/>
            <person name="Oakeley E.J."/>
            <person name="Faust A.-M."/>
            <person name="Dessus-Babus S."/>
            <person name="Altorfer M."/>
            <person name="Burckhardt D."/>
            <person name="Oertli M."/>
            <person name="Naumann U."/>
            <person name="Petersen F."/>
            <person name="Wong J."/>
        </authorList>
    </citation>
    <scope>NUCLEOTIDE SEQUENCE</scope>
    <source>
        <strain evidence="11">GSM-AAB239-AS_SAM_17_03QT</strain>
        <tissue evidence="11">Leaf</tissue>
    </source>
</reference>
<dbReference type="InterPro" id="IPR013210">
    <property type="entry name" value="LRR_N_plant-typ"/>
</dbReference>
<dbReference type="FunFam" id="3.80.10.10:FF:000400">
    <property type="entry name" value="Nuclear pore complex protein NUP107"/>
    <property type="match status" value="1"/>
</dbReference>
<evidence type="ECO:0000313" key="11">
    <source>
        <dbReference type="EMBL" id="KAJ6813965.1"/>
    </source>
</evidence>
<keyword evidence="7" id="KW-0472">Membrane</keyword>
<reference evidence="11" key="1">
    <citation type="journal article" date="2023" name="GigaByte">
        <title>Genome assembly of the bearded iris, Iris pallida Lam.</title>
        <authorList>
            <person name="Bruccoleri R.E."/>
            <person name="Oakeley E.J."/>
            <person name="Faust A.M.E."/>
            <person name="Altorfer M."/>
            <person name="Dessus-Babus S."/>
            <person name="Burckhardt D."/>
            <person name="Oertli M."/>
            <person name="Naumann U."/>
            <person name="Petersen F."/>
            <person name="Wong J."/>
        </authorList>
    </citation>
    <scope>NUCLEOTIDE SEQUENCE</scope>
    <source>
        <strain evidence="11">GSM-AAB239-AS_SAM_17_03QT</strain>
    </source>
</reference>
<evidence type="ECO:0000256" key="6">
    <source>
        <dbReference type="ARBA" id="ARBA00022989"/>
    </source>
</evidence>
<comment type="subcellular location">
    <subcellularLocation>
        <location evidence="1">Membrane</location>
        <topology evidence="1">Single-pass type I membrane protein</topology>
    </subcellularLocation>
</comment>
<keyword evidence="5" id="KW-0677">Repeat</keyword>
<feature type="chain" id="PRO_5043926509" evidence="9">
    <location>
        <begin position="34"/>
        <end position="211"/>
    </location>
</feature>
<dbReference type="Proteomes" id="UP001140949">
    <property type="component" value="Unassembled WGS sequence"/>
</dbReference>
<dbReference type="AlphaFoldDB" id="A0AAX6FDE7"/>
<evidence type="ECO:0000259" key="10">
    <source>
        <dbReference type="Pfam" id="PF08263"/>
    </source>
</evidence>
<dbReference type="Pfam" id="PF08263">
    <property type="entry name" value="LRRNT_2"/>
    <property type="match status" value="1"/>
</dbReference>
<dbReference type="SUPFAM" id="SSF52058">
    <property type="entry name" value="L domain-like"/>
    <property type="match status" value="1"/>
</dbReference>
<keyword evidence="2" id="KW-0433">Leucine-rich repeat</keyword>
<evidence type="ECO:0000256" key="3">
    <source>
        <dbReference type="ARBA" id="ARBA00022692"/>
    </source>
</evidence>
<accession>A0AAX6FDE7</accession>
<evidence type="ECO:0000256" key="1">
    <source>
        <dbReference type="ARBA" id="ARBA00004479"/>
    </source>
</evidence>
<evidence type="ECO:0000256" key="2">
    <source>
        <dbReference type="ARBA" id="ARBA00022614"/>
    </source>
</evidence>
<dbReference type="PANTHER" id="PTHR48063:SF90">
    <property type="entry name" value="OS11G0565920 PROTEIN"/>
    <property type="match status" value="1"/>
</dbReference>
<keyword evidence="12" id="KW-1185">Reference proteome</keyword>
<keyword evidence="6" id="KW-1133">Transmembrane helix</keyword>
<dbReference type="Gene3D" id="3.80.10.10">
    <property type="entry name" value="Ribonuclease Inhibitor"/>
    <property type="match status" value="1"/>
</dbReference>
<dbReference type="InterPro" id="IPR032675">
    <property type="entry name" value="LRR_dom_sf"/>
</dbReference>